<proteinExistence type="predicted"/>
<gene>
    <name evidence="1" type="ORF">G6F64_001094</name>
</gene>
<dbReference type="Proteomes" id="UP000716291">
    <property type="component" value="Unassembled WGS sequence"/>
</dbReference>
<dbReference type="AlphaFoldDB" id="A0A9P6XJ50"/>
<dbReference type="OrthoDB" id="10270223at2759"/>
<accession>A0A9P6XJ50</accession>
<comment type="caution">
    <text evidence="1">The sequence shown here is derived from an EMBL/GenBank/DDBJ whole genome shotgun (WGS) entry which is preliminary data.</text>
</comment>
<name>A0A9P6XJ50_RHIOR</name>
<keyword evidence="2" id="KW-1185">Reference proteome</keyword>
<sequence length="143" mass="15776">MFIQASQAIAEVRNPALTNERSQILSDARHMACVFASFGLNSEQPLCHPSYSGSTASSTVLNPVDSNCGGRDRLMELNLHLSGHLVYGDQKTQVVPCLFHRPYLYALSKNVALVCRPRPIRVASAEWKYDSKRQVASIITALT</sequence>
<organism evidence="1 2">
    <name type="scientific">Rhizopus oryzae</name>
    <name type="common">Mucormycosis agent</name>
    <name type="synonym">Rhizopus arrhizus var. delemar</name>
    <dbReference type="NCBI Taxonomy" id="64495"/>
    <lineage>
        <taxon>Eukaryota</taxon>
        <taxon>Fungi</taxon>
        <taxon>Fungi incertae sedis</taxon>
        <taxon>Mucoromycota</taxon>
        <taxon>Mucoromycotina</taxon>
        <taxon>Mucoromycetes</taxon>
        <taxon>Mucorales</taxon>
        <taxon>Mucorineae</taxon>
        <taxon>Rhizopodaceae</taxon>
        <taxon>Rhizopus</taxon>
    </lineage>
</organism>
<evidence type="ECO:0000313" key="2">
    <source>
        <dbReference type="Proteomes" id="UP000716291"/>
    </source>
</evidence>
<protein>
    <submittedName>
        <fullName evidence="1">Uncharacterized protein</fullName>
    </submittedName>
</protein>
<evidence type="ECO:0000313" key="1">
    <source>
        <dbReference type="EMBL" id="KAG1314914.1"/>
    </source>
</evidence>
<reference evidence="1" key="1">
    <citation type="journal article" date="2020" name="Microb. Genom.">
        <title>Genetic diversity of clinical and environmental Mucorales isolates obtained from an investigation of mucormycosis cases among solid organ transplant recipients.</title>
        <authorList>
            <person name="Nguyen M.H."/>
            <person name="Kaul D."/>
            <person name="Muto C."/>
            <person name="Cheng S.J."/>
            <person name="Richter R.A."/>
            <person name="Bruno V.M."/>
            <person name="Liu G."/>
            <person name="Beyhan S."/>
            <person name="Sundermann A.J."/>
            <person name="Mounaud S."/>
            <person name="Pasculle A.W."/>
            <person name="Nierman W.C."/>
            <person name="Driscoll E."/>
            <person name="Cumbie R."/>
            <person name="Clancy C.J."/>
            <person name="Dupont C.L."/>
        </authorList>
    </citation>
    <scope>NUCLEOTIDE SEQUENCE</scope>
    <source>
        <strain evidence="1">GL11</strain>
    </source>
</reference>
<dbReference type="EMBL" id="JAANQT010000078">
    <property type="protein sequence ID" value="KAG1314914.1"/>
    <property type="molecule type" value="Genomic_DNA"/>
</dbReference>